<dbReference type="Proteomes" id="UP001465668">
    <property type="component" value="Unassembled WGS sequence"/>
</dbReference>
<proteinExistence type="predicted"/>
<keyword evidence="2" id="KW-1185">Reference proteome</keyword>
<evidence type="ECO:0000313" key="1">
    <source>
        <dbReference type="EMBL" id="KAK9778938.1"/>
    </source>
</evidence>
<comment type="caution">
    <text evidence="1">The sequence shown here is derived from an EMBL/GenBank/DDBJ whole genome shotgun (WGS) entry which is preliminary data.</text>
</comment>
<accession>A0ABR2XYQ8</accession>
<protein>
    <submittedName>
        <fullName evidence="1">Uncharacterized protein</fullName>
    </submittedName>
</protein>
<gene>
    <name evidence="1" type="ORF">SCAR479_04174</name>
</gene>
<sequence length="86" mass="9212">MTACVVHGEHTVKDLVLGQTLRHACWLYTSSAAGGENGSVRVPLPLTFLIAIERGLSLLTNNVKATYPPDGEDVVLSRARALPDQV</sequence>
<reference evidence="1 2" key="1">
    <citation type="submission" date="2024-02" db="EMBL/GenBank/DDBJ databases">
        <title>First draft genome assembly of two strains of Seiridium cardinale.</title>
        <authorList>
            <person name="Emiliani G."/>
            <person name="Scali E."/>
        </authorList>
    </citation>
    <scope>NUCLEOTIDE SEQUENCE [LARGE SCALE GENOMIC DNA]</scope>
    <source>
        <strain evidence="1 2">BM-138-000479</strain>
    </source>
</reference>
<dbReference type="EMBL" id="JARVKM010000013">
    <property type="protein sequence ID" value="KAK9778938.1"/>
    <property type="molecule type" value="Genomic_DNA"/>
</dbReference>
<organism evidence="1 2">
    <name type="scientific">Seiridium cardinale</name>
    <dbReference type="NCBI Taxonomy" id="138064"/>
    <lineage>
        <taxon>Eukaryota</taxon>
        <taxon>Fungi</taxon>
        <taxon>Dikarya</taxon>
        <taxon>Ascomycota</taxon>
        <taxon>Pezizomycotina</taxon>
        <taxon>Sordariomycetes</taxon>
        <taxon>Xylariomycetidae</taxon>
        <taxon>Amphisphaeriales</taxon>
        <taxon>Sporocadaceae</taxon>
        <taxon>Seiridium</taxon>
    </lineage>
</organism>
<name>A0ABR2XYQ8_9PEZI</name>
<evidence type="ECO:0000313" key="2">
    <source>
        <dbReference type="Proteomes" id="UP001465668"/>
    </source>
</evidence>